<name>A0A8J5IQR6_9STRA</name>
<protein>
    <submittedName>
        <fullName evidence="1">Uncharacterized protein</fullName>
    </submittedName>
</protein>
<evidence type="ECO:0000313" key="1">
    <source>
        <dbReference type="EMBL" id="KAG6967287.1"/>
    </source>
</evidence>
<dbReference type="EMBL" id="JAENGY010000277">
    <property type="protein sequence ID" value="KAG6967287.1"/>
    <property type="molecule type" value="Genomic_DNA"/>
</dbReference>
<gene>
    <name evidence="1" type="ORF">JG688_00006384</name>
</gene>
<sequence length="244" mass="27234">MKKTHACVAVKVGEFSHTSRTSVPVEDAEFDEGRDTFERVYSLADGKVNSALAKYTTKTTRPDMKLYPKPSQHAKQAQFMARTSETWPGMLAQAKEVSQGIRRAAPTRIAEAAEAINSYLAERQDVRVGDIARTHWAISQARQPDDAGVTLPESATIRQMQHLDAMSASSHEGDREEGVYRTLTVSLNGSRDMQLTFNIEELRAVLQLPNYSLTTEGLFSNFQPPREPSVNIEDINHLSDQRRG</sequence>
<comment type="caution">
    <text evidence="1">The sequence shown here is derived from an EMBL/GenBank/DDBJ whole genome shotgun (WGS) entry which is preliminary data.</text>
</comment>
<organism evidence="1 2">
    <name type="scientific">Phytophthora aleatoria</name>
    <dbReference type="NCBI Taxonomy" id="2496075"/>
    <lineage>
        <taxon>Eukaryota</taxon>
        <taxon>Sar</taxon>
        <taxon>Stramenopiles</taxon>
        <taxon>Oomycota</taxon>
        <taxon>Peronosporomycetes</taxon>
        <taxon>Peronosporales</taxon>
        <taxon>Peronosporaceae</taxon>
        <taxon>Phytophthora</taxon>
    </lineage>
</organism>
<proteinExistence type="predicted"/>
<accession>A0A8J5IQR6</accession>
<evidence type="ECO:0000313" key="2">
    <source>
        <dbReference type="Proteomes" id="UP000709295"/>
    </source>
</evidence>
<dbReference type="AlphaFoldDB" id="A0A8J5IQR6"/>
<dbReference type="Proteomes" id="UP000709295">
    <property type="component" value="Unassembled WGS sequence"/>
</dbReference>
<keyword evidence="2" id="KW-1185">Reference proteome</keyword>
<reference evidence="1" key="1">
    <citation type="submission" date="2021-01" db="EMBL/GenBank/DDBJ databases">
        <title>Phytophthora aleatoria, a newly-described species from Pinus radiata is distinct from Phytophthora cactorum isolates based on comparative genomics.</title>
        <authorList>
            <person name="Mcdougal R."/>
            <person name="Panda P."/>
            <person name="Williams N."/>
            <person name="Studholme D.J."/>
        </authorList>
    </citation>
    <scope>NUCLEOTIDE SEQUENCE</scope>
    <source>
        <strain evidence="1">NZFS 4037</strain>
    </source>
</reference>